<name>A0ABR2S0Q6_9ROSI</name>
<accession>A0ABR2S0Q6</accession>
<protein>
    <submittedName>
        <fullName evidence="1">Uncharacterized protein</fullName>
    </submittedName>
</protein>
<reference evidence="1 2" key="1">
    <citation type="journal article" date="2024" name="G3 (Bethesda)">
        <title>Genome assembly of Hibiscus sabdariffa L. provides insights into metabolisms of medicinal natural products.</title>
        <authorList>
            <person name="Kim T."/>
        </authorList>
    </citation>
    <scope>NUCLEOTIDE SEQUENCE [LARGE SCALE GENOMIC DNA]</scope>
    <source>
        <strain evidence="1">TK-2024</strain>
        <tissue evidence="1">Old leaves</tissue>
    </source>
</reference>
<sequence length="103" mass="12052">MAVRLGHVHGLRWSAKEAHLLLSWSDVGRWIHPRSDDDDNLTIERRWGSRAWLRGWHRLFSGQKASAIAREDPKGWRVVFTFGRDLLQDPCLLHFGLLDRNNN</sequence>
<keyword evidence="2" id="KW-1185">Reference proteome</keyword>
<dbReference type="EMBL" id="JBBPBN010000019">
    <property type="protein sequence ID" value="KAK9018532.1"/>
    <property type="molecule type" value="Genomic_DNA"/>
</dbReference>
<comment type="caution">
    <text evidence="1">The sequence shown here is derived from an EMBL/GenBank/DDBJ whole genome shotgun (WGS) entry which is preliminary data.</text>
</comment>
<proteinExistence type="predicted"/>
<gene>
    <name evidence="1" type="ORF">V6N11_001504</name>
</gene>
<evidence type="ECO:0000313" key="1">
    <source>
        <dbReference type="EMBL" id="KAK9018532.1"/>
    </source>
</evidence>
<dbReference type="Proteomes" id="UP001396334">
    <property type="component" value="Unassembled WGS sequence"/>
</dbReference>
<organism evidence="1 2">
    <name type="scientific">Hibiscus sabdariffa</name>
    <name type="common">roselle</name>
    <dbReference type="NCBI Taxonomy" id="183260"/>
    <lineage>
        <taxon>Eukaryota</taxon>
        <taxon>Viridiplantae</taxon>
        <taxon>Streptophyta</taxon>
        <taxon>Embryophyta</taxon>
        <taxon>Tracheophyta</taxon>
        <taxon>Spermatophyta</taxon>
        <taxon>Magnoliopsida</taxon>
        <taxon>eudicotyledons</taxon>
        <taxon>Gunneridae</taxon>
        <taxon>Pentapetalae</taxon>
        <taxon>rosids</taxon>
        <taxon>malvids</taxon>
        <taxon>Malvales</taxon>
        <taxon>Malvaceae</taxon>
        <taxon>Malvoideae</taxon>
        <taxon>Hibiscus</taxon>
    </lineage>
</organism>
<evidence type="ECO:0000313" key="2">
    <source>
        <dbReference type="Proteomes" id="UP001396334"/>
    </source>
</evidence>